<sequence length="219" mass="25118">MMDDEHLQPPCPLCRQATQFACRDRRRPYFHCAHCAMVHVAAPWHLSASDERAQYDLHDNQVDDPAYRRFLSRLTEPLLARLPDGATGLDFGCGPGPALATMLHEQGHPTAVYDIYYAPDNSVFEQQWDFITSTEVVEHLARPLEELQRVWQCLKPGGWLGIMTKRVSDLHAFAHWHYKNDPTHVSFFSEQSFVWLAQRWQATLDVVGPDVVLLQKPAN</sequence>
<dbReference type="SUPFAM" id="SSF53335">
    <property type="entry name" value="S-adenosyl-L-methionine-dependent methyltransferases"/>
    <property type="match status" value="1"/>
</dbReference>
<keyword evidence="2" id="KW-1185">Reference proteome</keyword>
<keyword evidence="1" id="KW-0489">Methyltransferase</keyword>
<dbReference type="GO" id="GO:0032259">
    <property type="term" value="P:methylation"/>
    <property type="evidence" value="ECO:0007669"/>
    <property type="project" value="UniProtKB-KW"/>
</dbReference>
<dbReference type="GO" id="GO:0008168">
    <property type="term" value="F:methyltransferase activity"/>
    <property type="evidence" value="ECO:0007669"/>
    <property type="project" value="UniProtKB-KW"/>
</dbReference>
<dbReference type="EMBL" id="LT629787">
    <property type="protein sequence ID" value="SDT97902.1"/>
    <property type="molecule type" value="Genomic_DNA"/>
</dbReference>
<dbReference type="InterPro" id="IPR029063">
    <property type="entry name" value="SAM-dependent_MTases_sf"/>
</dbReference>
<keyword evidence="1" id="KW-0808">Transferase</keyword>
<dbReference type="STRING" id="1434072.SAMN05216210_0990"/>
<proteinExistence type="predicted"/>
<organism evidence="1 2">
    <name type="scientific">Halopseudomonas salegens</name>
    <dbReference type="NCBI Taxonomy" id="1434072"/>
    <lineage>
        <taxon>Bacteria</taxon>
        <taxon>Pseudomonadati</taxon>
        <taxon>Pseudomonadota</taxon>
        <taxon>Gammaproteobacteria</taxon>
        <taxon>Pseudomonadales</taxon>
        <taxon>Pseudomonadaceae</taxon>
        <taxon>Halopseudomonas</taxon>
    </lineage>
</organism>
<dbReference type="AlphaFoldDB" id="A0A1H2ERU8"/>
<accession>A0A1H2ERU8</accession>
<reference evidence="2" key="1">
    <citation type="submission" date="2016-10" db="EMBL/GenBank/DDBJ databases">
        <authorList>
            <person name="Varghese N."/>
            <person name="Submissions S."/>
        </authorList>
    </citation>
    <scope>NUCLEOTIDE SEQUENCE [LARGE SCALE GENOMIC DNA]</scope>
    <source>
        <strain evidence="2">CECT 8338</strain>
    </source>
</reference>
<protein>
    <submittedName>
        <fullName evidence="1">Methyltransferase domain-containing protein</fullName>
    </submittedName>
</protein>
<dbReference type="RefSeq" id="WP_197675066.1">
    <property type="nucleotide sequence ID" value="NZ_LT629787.1"/>
</dbReference>
<gene>
    <name evidence="1" type="ORF">SAMN05216210_0990</name>
</gene>
<dbReference type="Pfam" id="PF13489">
    <property type="entry name" value="Methyltransf_23"/>
    <property type="match status" value="1"/>
</dbReference>
<evidence type="ECO:0000313" key="2">
    <source>
        <dbReference type="Proteomes" id="UP000243924"/>
    </source>
</evidence>
<dbReference type="Gene3D" id="3.40.50.150">
    <property type="entry name" value="Vaccinia Virus protein VP39"/>
    <property type="match status" value="2"/>
</dbReference>
<name>A0A1H2ERU8_9GAMM</name>
<evidence type="ECO:0000313" key="1">
    <source>
        <dbReference type="EMBL" id="SDT97902.1"/>
    </source>
</evidence>
<dbReference type="Proteomes" id="UP000243924">
    <property type="component" value="Chromosome I"/>
</dbReference>